<dbReference type="Gene3D" id="1.10.12.10">
    <property type="entry name" value="Lyase 2-enoyl-coa Hydratase, Chain A, domain 2"/>
    <property type="match status" value="1"/>
</dbReference>
<dbReference type="PANTHER" id="PTHR43602">
    <property type="match status" value="1"/>
</dbReference>
<dbReference type="InterPro" id="IPR029045">
    <property type="entry name" value="ClpP/crotonase-like_dom_sf"/>
</dbReference>
<proteinExistence type="predicted"/>
<dbReference type="InterPro" id="IPR052377">
    <property type="entry name" value="Mitochondrial_ECH-domain"/>
</dbReference>
<dbReference type="EMBL" id="AP028912">
    <property type="protein sequence ID" value="BES93397.1"/>
    <property type="molecule type" value="Genomic_DNA"/>
</dbReference>
<dbReference type="Pfam" id="PF00378">
    <property type="entry name" value="ECH_1"/>
    <property type="match status" value="1"/>
</dbReference>
<keyword evidence="2" id="KW-0276">Fatty acid metabolism</keyword>
<evidence type="ECO:0000256" key="3">
    <source>
        <dbReference type="ARBA" id="ARBA00022946"/>
    </source>
</evidence>
<protein>
    <recommendedName>
        <fullName evidence="7">Enoyl-CoA hydratase domain-containing protein 3, mitochondrial</fullName>
    </recommendedName>
</protein>
<comment type="function">
    <text evidence="6">May play a role in fatty acid biosynthesis and insulin sensitivity.</text>
</comment>
<dbReference type="InterPro" id="IPR014748">
    <property type="entry name" value="Enoyl-CoA_hydra_C"/>
</dbReference>
<evidence type="ECO:0000256" key="7">
    <source>
        <dbReference type="ARBA" id="ARBA00040545"/>
    </source>
</evidence>
<evidence type="ECO:0000256" key="4">
    <source>
        <dbReference type="ARBA" id="ARBA00023098"/>
    </source>
</evidence>
<gene>
    <name evidence="8" type="ORF">NTJ_06206</name>
</gene>
<reference evidence="8 9" key="1">
    <citation type="submission" date="2023-09" db="EMBL/GenBank/DDBJ databases">
        <title>Nesidiocoris tenuis whole genome shotgun sequence.</title>
        <authorList>
            <person name="Shibata T."/>
            <person name="Shimoda M."/>
            <person name="Kobayashi T."/>
            <person name="Uehara T."/>
        </authorList>
    </citation>
    <scope>NUCLEOTIDE SEQUENCE [LARGE SCALE GENOMIC DNA]</scope>
    <source>
        <strain evidence="8 9">Japan</strain>
    </source>
</reference>
<comment type="subcellular location">
    <subcellularLocation>
        <location evidence="1">Mitochondrion</location>
    </subcellularLocation>
</comment>
<dbReference type="PANTHER" id="PTHR43602:SF1">
    <property type="entry name" value="ENOYL-COA HYDRATASE DOMAIN-CONTAINING PROTEIN 3, MITOCHONDRIAL"/>
    <property type="match status" value="1"/>
</dbReference>
<dbReference type="CDD" id="cd06558">
    <property type="entry name" value="crotonase-like"/>
    <property type="match status" value="1"/>
</dbReference>
<keyword evidence="5" id="KW-0496">Mitochondrion</keyword>
<evidence type="ECO:0000256" key="5">
    <source>
        <dbReference type="ARBA" id="ARBA00023128"/>
    </source>
</evidence>
<keyword evidence="9" id="KW-1185">Reference proteome</keyword>
<evidence type="ECO:0000256" key="1">
    <source>
        <dbReference type="ARBA" id="ARBA00004173"/>
    </source>
</evidence>
<keyword evidence="3" id="KW-0809">Transit peptide</keyword>
<organism evidence="8 9">
    <name type="scientific">Nesidiocoris tenuis</name>
    <dbReference type="NCBI Taxonomy" id="355587"/>
    <lineage>
        <taxon>Eukaryota</taxon>
        <taxon>Metazoa</taxon>
        <taxon>Ecdysozoa</taxon>
        <taxon>Arthropoda</taxon>
        <taxon>Hexapoda</taxon>
        <taxon>Insecta</taxon>
        <taxon>Pterygota</taxon>
        <taxon>Neoptera</taxon>
        <taxon>Paraneoptera</taxon>
        <taxon>Hemiptera</taxon>
        <taxon>Heteroptera</taxon>
        <taxon>Panheteroptera</taxon>
        <taxon>Cimicomorpha</taxon>
        <taxon>Miridae</taxon>
        <taxon>Dicyphina</taxon>
        <taxon>Nesidiocoris</taxon>
    </lineage>
</organism>
<dbReference type="SUPFAM" id="SSF52096">
    <property type="entry name" value="ClpP/crotonase"/>
    <property type="match status" value="1"/>
</dbReference>
<evidence type="ECO:0000256" key="6">
    <source>
        <dbReference type="ARBA" id="ARBA00037410"/>
    </source>
</evidence>
<evidence type="ECO:0000256" key="2">
    <source>
        <dbReference type="ARBA" id="ARBA00022832"/>
    </source>
</evidence>
<evidence type="ECO:0000313" key="9">
    <source>
        <dbReference type="Proteomes" id="UP001307889"/>
    </source>
</evidence>
<keyword evidence="4" id="KW-0443">Lipid metabolism</keyword>
<sequence>MLSCVMKPQICIHMVLRRCYSDVVRVAEVDGIRKITMIDDKTRNSMTIKMTQNLLKAVTENVDGPELRAIVISSGGRMFSSGHNLKDLASSDGRKVFALYSELMVAMQACPVPVITAIDGAAVAAGAQLVAQSDIAIASNESTFATPGANFGVFCHTPGIPIARSTHRKTAAYMLLTGLPLTAQEAVERGLVSRVVRKDELEKEVAAVCDAIKAKSKAVVSLGKAFFYKQLELDTGSAYKEGAKVMSDSLDLPDGIEGLKSFAEKRKPTWKHKA</sequence>
<dbReference type="Proteomes" id="UP001307889">
    <property type="component" value="Chromosome 4"/>
</dbReference>
<dbReference type="InterPro" id="IPR001753">
    <property type="entry name" value="Enoyl-CoA_hydra/iso"/>
</dbReference>
<accession>A0ABN7ASM8</accession>
<evidence type="ECO:0000313" key="8">
    <source>
        <dbReference type="EMBL" id="BES93397.1"/>
    </source>
</evidence>
<dbReference type="Gene3D" id="3.90.226.10">
    <property type="entry name" value="2-enoyl-CoA Hydratase, Chain A, domain 1"/>
    <property type="match status" value="1"/>
</dbReference>
<name>A0ABN7ASM8_9HEMI</name>